<keyword evidence="1" id="KW-1133">Transmembrane helix</keyword>
<evidence type="ECO:0000256" key="1">
    <source>
        <dbReference type="SAM" id="Phobius"/>
    </source>
</evidence>
<organism evidence="2 3">
    <name type="scientific">Nocardioides marinquilinus</name>
    <dbReference type="NCBI Taxonomy" id="1210400"/>
    <lineage>
        <taxon>Bacteria</taxon>
        <taxon>Bacillati</taxon>
        <taxon>Actinomycetota</taxon>
        <taxon>Actinomycetes</taxon>
        <taxon>Propionibacteriales</taxon>
        <taxon>Nocardioidaceae</taxon>
        <taxon>Nocardioides</taxon>
    </lineage>
</organism>
<feature type="transmembrane region" description="Helical" evidence="1">
    <location>
        <begin position="88"/>
        <end position="107"/>
    </location>
</feature>
<name>A0ABP9P3G2_9ACTN</name>
<proteinExistence type="predicted"/>
<dbReference type="RefSeq" id="WP_345452928.1">
    <property type="nucleotide sequence ID" value="NZ_BAABKG010000001.1"/>
</dbReference>
<feature type="transmembrane region" description="Helical" evidence="1">
    <location>
        <begin position="145"/>
        <end position="163"/>
    </location>
</feature>
<feature type="transmembrane region" description="Helical" evidence="1">
    <location>
        <begin position="119"/>
        <end position="139"/>
    </location>
</feature>
<keyword evidence="3" id="KW-1185">Reference proteome</keyword>
<sequence length="184" mass="18592">MRPLQAIAMGVVVLLLEAPAGGFDLLADPLGWLLVLLGVRDLPRAMPLRGALRAVSVVAAVASVPLWLPVVVEALEDADESLAWAANLPRLGFFVVLGLGLAGAATAAGDRVAGTCWRVVAGGGLVVVLLPALVFGGGLNQLDDAAGAAVALVPTVVVVLGFWHSGRRWAGGEPAPSPDDVSSG</sequence>
<dbReference type="EMBL" id="BAABKG010000001">
    <property type="protein sequence ID" value="GAA5140231.1"/>
    <property type="molecule type" value="Genomic_DNA"/>
</dbReference>
<evidence type="ECO:0000313" key="3">
    <source>
        <dbReference type="Proteomes" id="UP001500221"/>
    </source>
</evidence>
<protein>
    <submittedName>
        <fullName evidence="2">Uncharacterized protein</fullName>
    </submittedName>
</protein>
<keyword evidence="1" id="KW-0812">Transmembrane</keyword>
<accession>A0ABP9P3G2</accession>
<dbReference type="Proteomes" id="UP001500221">
    <property type="component" value="Unassembled WGS sequence"/>
</dbReference>
<gene>
    <name evidence="2" type="ORF">GCM10023340_00010</name>
</gene>
<feature type="transmembrane region" description="Helical" evidence="1">
    <location>
        <begin position="51"/>
        <end position="68"/>
    </location>
</feature>
<keyword evidence="1" id="KW-0472">Membrane</keyword>
<reference evidence="3" key="1">
    <citation type="journal article" date="2019" name="Int. J. Syst. Evol. Microbiol.">
        <title>The Global Catalogue of Microorganisms (GCM) 10K type strain sequencing project: providing services to taxonomists for standard genome sequencing and annotation.</title>
        <authorList>
            <consortium name="The Broad Institute Genomics Platform"/>
            <consortium name="The Broad Institute Genome Sequencing Center for Infectious Disease"/>
            <person name="Wu L."/>
            <person name="Ma J."/>
        </authorList>
    </citation>
    <scope>NUCLEOTIDE SEQUENCE [LARGE SCALE GENOMIC DNA]</scope>
    <source>
        <strain evidence="3">JCM 18459</strain>
    </source>
</reference>
<evidence type="ECO:0000313" key="2">
    <source>
        <dbReference type="EMBL" id="GAA5140231.1"/>
    </source>
</evidence>
<comment type="caution">
    <text evidence="2">The sequence shown here is derived from an EMBL/GenBank/DDBJ whole genome shotgun (WGS) entry which is preliminary data.</text>
</comment>